<organism evidence="3 4">
    <name type="scientific">Candidatus Falkowbacteria bacterium RIFCSPLOWO2_02_FULL_45_15</name>
    <dbReference type="NCBI Taxonomy" id="1797988"/>
    <lineage>
        <taxon>Bacteria</taxon>
        <taxon>Candidatus Falkowiibacteriota</taxon>
    </lineage>
</organism>
<accession>A0A1F5S017</accession>
<evidence type="ECO:0000259" key="1">
    <source>
        <dbReference type="Pfam" id="PF00534"/>
    </source>
</evidence>
<dbReference type="EMBL" id="MFFV01000021">
    <property type="protein sequence ID" value="OGF20018.1"/>
    <property type="molecule type" value="Genomic_DNA"/>
</dbReference>
<proteinExistence type="predicted"/>
<feature type="domain" description="Glycosyltransferase subfamily 4-like N-terminal" evidence="2">
    <location>
        <begin position="13"/>
        <end position="178"/>
    </location>
</feature>
<evidence type="ECO:0000259" key="2">
    <source>
        <dbReference type="Pfam" id="PF13439"/>
    </source>
</evidence>
<evidence type="ECO:0008006" key="5">
    <source>
        <dbReference type="Google" id="ProtNLM"/>
    </source>
</evidence>
<dbReference type="AlphaFoldDB" id="A0A1F5S017"/>
<dbReference type="CDD" id="cd03808">
    <property type="entry name" value="GT4_CapM-like"/>
    <property type="match status" value="1"/>
</dbReference>
<dbReference type="Pfam" id="PF13439">
    <property type="entry name" value="Glyco_transf_4"/>
    <property type="match status" value="1"/>
</dbReference>
<dbReference type="Gene3D" id="3.40.50.2000">
    <property type="entry name" value="Glycogen Phosphorylase B"/>
    <property type="match status" value="2"/>
</dbReference>
<evidence type="ECO:0000313" key="4">
    <source>
        <dbReference type="Proteomes" id="UP000177878"/>
    </source>
</evidence>
<sequence>MLKILYLVTQSDFGGAQRYVYDLATNLSENFTIVVAGGEQGYEGELVKKLNKSGIRYLPLSHLKRAISPWHDWSAFWQIVHLIQTEKPDIVHLNSSKISILGSLAAWWCKVPKIIYTVHGWVFSEDLPLRKKYFYKILEKLTARFKTDIICLSEWEKQNTVRRQIAPAKKISVIYNGIAPINFLSRPEARAQLAKIAGAQIDDQTILIGSIGNLYKNKGYEYLIEAIKISNIPASPAGRQYPISNIKLIIIGSGPEQKNLQLQINNYELQNKIILTGSIGDAAQLLSAFDIYVCSSVKEGLPYSILEAMQAGLPIVATPVGAIPEIITDGQTGLLVKSGNAAALADKLSYALNRLSVSKQIGVEANKQVIAKYALRAMIKETANLYSR</sequence>
<reference evidence="3 4" key="1">
    <citation type="journal article" date="2016" name="Nat. Commun.">
        <title>Thousands of microbial genomes shed light on interconnected biogeochemical processes in an aquifer system.</title>
        <authorList>
            <person name="Anantharaman K."/>
            <person name="Brown C.T."/>
            <person name="Hug L.A."/>
            <person name="Sharon I."/>
            <person name="Castelle C.J."/>
            <person name="Probst A.J."/>
            <person name="Thomas B.C."/>
            <person name="Singh A."/>
            <person name="Wilkins M.J."/>
            <person name="Karaoz U."/>
            <person name="Brodie E.L."/>
            <person name="Williams K.H."/>
            <person name="Hubbard S.S."/>
            <person name="Banfield J.F."/>
        </authorList>
    </citation>
    <scope>NUCLEOTIDE SEQUENCE [LARGE SCALE GENOMIC DNA]</scope>
</reference>
<feature type="domain" description="Glycosyl transferase family 1" evidence="1">
    <location>
        <begin position="199"/>
        <end position="362"/>
    </location>
</feature>
<dbReference type="InterPro" id="IPR001296">
    <property type="entry name" value="Glyco_trans_1"/>
</dbReference>
<protein>
    <recommendedName>
        <fullName evidence="5">Glycosyltransferase subfamily 4-like N-terminal domain-containing protein</fullName>
    </recommendedName>
</protein>
<name>A0A1F5S017_9BACT</name>
<dbReference type="InterPro" id="IPR028098">
    <property type="entry name" value="Glyco_trans_4-like_N"/>
</dbReference>
<evidence type="ECO:0000313" key="3">
    <source>
        <dbReference type="EMBL" id="OGF20018.1"/>
    </source>
</evidence>
<dbReference type="Proteomes" id="UP000177878">
    <property type="component" value="Unassembled WGS sequence"/>
</dbReference>
<dbReference type="PANTHER" id="PTHR12526:SF630">
    <property type="entry name" value="GLYCOSYLTRANSFERASE"/>
    <property type="match status" value="1"/>
</dbReference>
<dbReference type="STRING" id="1797988.A3I35_03220"/>
<comment type="caution">
    <text evidence="3">The sequence shown here is derived from an EMBL/GenBank/DDBJ whole genome shotgun (WGS) entry which is preliminary data.</text>
</comment>
<dbReference type="SUPFAM" id="SSF53756">
    <property type="entry name" value="UDP-Glycosyltransferase/glycogen phosphorylase"/>
    <property type="match status" value="1"/>
</dbReference>
<gene>
    <name evidence="3" type="ORF">A3I35_03220</name>
</gene>
<dbReference type="PANTHER" id="PTHR12526">
    <property type="entry name" value="GLYCOSYLTRANSFERASE"/>
    <property type="match status" value="1"/>
</dbReference>
<dbReference type="Pfam" id="PF00534">
    <property type="entry name" value="Glycos_transf_1"/>
    <property type="match status" value="1"/>
</dbReference>
<dbReference type="GO" id="GO:0016757">
    <property type="term" value="F:glycosyltransferase activity"/>
    <property type="evidence" value="ECO:0007669"/>
    <property type="project" value="InterPro"/>
</dbReference>